<protein>
    <recommendedName>
        <fullName evidence="3">Reverse transcriptase domain-containing protein</fullName>
    </recommendedName>
</protein>
<sequence>MTLFADDTALFYNGNEREIFEDAQRDLIKICDWTSQNNIKLNENKCNYIVFKNTHSSPISLRINNTPISEVKHANYLGLTIDNKLNFEQHIREVKKTINNMCYFLRKNVFLMNQKTKFQIYYAFHT</sequence>
<evidence type="ECO:0000313" key="1">
    <source>
        <dbReference type="EMBL" id="CAH0552546.1"/>
    </source>
</evidence>
<keyword evidence="2" id="KW-1185">Reference proteome</keyword>
<evidence type="ECO:0008006" key="3">
    <source>
        <dbReference type="Google" id="ProtNLM"/>
    </source>
</evidence>
<name>A0A9P0B172_BRAAE</name>
<gene>
    <name evidence="1" type="ORF">MELIAE_LOCUS4743</name>
</gene>
<dbReference type="AlphaFoldDB" id="A0A9P0B172"/>
<accession>A0A9P0B172</accession>
<dbReference type="PANTHER" id="PTHR33332">
    <property type="entry name" value="REVERSE TRANSCRIPTASE DOMAIN-CONTAINING PROTEIN"/>
    <property type="match status" value="1"/>
</dbReference>
<dbReference type="OrthoDB" id="6782841at2759"/>
<reference evidence="1" key="1">
    <citation type="submission" date="2021-12" db="EMBL/GenBank/DDBJ databases">
        <authorList>
            <person name="King R."/>
        </authorList>
    </citation>
    <scope>NUCLEOTIDE SEQUENCE</scope>
</reference>
<dbReference type="Proteomes" id="UP001154078">
    <property type="component" value="Chromosome 3"/>
</dbReference>
<proteinExistence type="predicted"/>
<dbReference type="EMBL" id="OV121134">
    <property type="protein sequence ID" value="CAH0552546.1"/>
    <property type="molecule type" value="Genomic_DNA"/>
</dbReference>
<evidence type="ECO:0000313" key="2">
    <source>
        <dbReference type="Proteomes" id="UP001154078"/>
    </source>
</evidence>
<organism evidence="1 2">
    <name type="scientific">Brassicogethes aeneus</name>
    <name type="common">Rape pollen beetle</name>
    <name type="synonym">Meligethes aeneus</name>
    <dbReference type="NCBI Taxonomy" id="1431903"/>
    <lineage>
        <taxon>Eukaryota</taxon>
        <taxon>Metazoa</taxon>
        <taxon>Ecdysozoa</taxon>
        <taxon>Arthropoda</taxon>
        <taxon>Hexapoda</taxon>
        <taxon>Insecta</taxon>
        <taxon>Pterygota</taxon>
        <taxon>Neoptera</taxon>
        <taxon>Endopterygota</taxon>
        <taxon>Coleoptera</taxon>
        <taxon>Polyphaga</taxon>
        <taxon>Cucujiformia</taxon>
        <taxon>Nitidulidae</taxon>
        <taxon>Meligethinae</taxon>
        <taxon>Brassicogethes</taxon>
    </lineage>
</organism>